<organism evidence="3 4">
    <name type="scientific">Strongyloides papillosus</name>
    <name type="common">Intestinal threadworm</name>
    <dbReference type="NCBI Taxonomy" id="174720"/>
    <lineage>
        <taxon>Eukaryota</taxon>
        <taxon>Metazoa</taxon>
        <taxon>Ecdysozoa</taxon>
        <taxon>Nematoda</taxon>
        <taxon>Chromadorea</taxon>
        <taxon>Rhabditida</taxon>
        <taxon>Tylenchina</taxon>
        <taxon>Panagrolaimomorpha</taxon>
        <taxon>Strongyloidoidea</taxon>
        <taxon>Strongyloididae</taxon>
        <taxon>Strongyloides</taxon>
    </lineage>
</organism>
<dbReference type="Gene3D" id="1.20.1070.10">
    <property type="entry name" value="Rhodopsin 7-helix transmembrane proteins"/>
    <property type="match status" value="1"/>
</dbReference>
<sequence>MSLNRFIAVGQPIMYAKLFQNYLVCIYIFITIVIGGLIGIISSKYDCSYMNSSLLERLYVSYTTDDITSFVLAYTFGLYIPLVAISFILNIKTIKKLKVRNLISNIGSSSDIRLSIYTFFSFGMAIIFLLVYILRVVSILTGDQFYNIIGTTSLSYIIDIETFGSFYFSLFTK</sequence>
<dbReference type="InterPro" id="IPR019430">
    <property type="entry name" value="7TM_GPCR_serpentine_rcpt_Srx"/>
</dbReference>
<feature type="domain" description="7TM GPCR serpentine receptor class x (Srx)" evidence="2">
    <location>
        <begin position="1"/>
        <end position="110"/>
    </location>
</feature>
<evidence type="ECO:0000313" key="4">
    <source>
        <dbReference type="WBParaSite" id="SPAL_0001168900.1"/>
    </source>
</evidence>
<dbReference type="WBParaSite" id="SPAL_0001168900.1">
    <property type="protein sequence ID" value="SPAL_0001168900.1"/>
    <property type="gene ID" value="SPAL_0001168900"/>
</dbReference>
<accession>A0A0N5C110</accession>
<dbReference type="Pfam" id="PF10328">
    <property type="entry name" value="7TM_GPCR_Srx"/>
    <property type="match status" value="1"/>
</dbReference>
<evidence type="ECO:0000313" key="3">
    <source>
        <dbReference type="Proteomes" id="UP000046392"/>
    </source>
</evidence>
<feature type="transmembrane region" description="Helical" evidence="1">
    <location>
        <begin position="145"/>
        <end position="170"/>
    </location>
</feature>
<feature type="transmembrane region" description="Helical" evidence="1">
    <location>
        <begin position="67"/>
        <end position="91"/>
    </location>
</feature>
<evidence type="ECO:0000259" key="2">
    <source>
        <dbReference type="Pfam" id="PF10328"/>
    </source>
</evidence>
<proteinExistence type="predicted"/>
<reference evidence="4" key="1">
    <citation type="submission" date="2017-02" db="UniProtKB">
        <authorList>
            <consortium name="WormBaseParasite"/>
        </authorList>
    </citation>
    <scope>IDENTIFICATION</scope>
</reference>
<keyword evidence="1" id="KW-0812">Transmembrane</keyword>
<feature type="transmembrane region" description="Helical" evidence="1">
    <location>
        <begin position="112"/>
        <end position="133"/>
    </location>
</feature>
<dbReference type="Proteomes" id="UP000046392">
    <property type="component" value="Unplaced"/>
</dbReference>
<dbReference type="AlphaFoldDB" id="A0A0N5C110"/>
<evidence type="ECO:0000256" key="1">
    <source>
        <dbReference type="SAM" id="Phobius"/>
    </source>
</evidence>
<name>A0A0N5C110_STREA</name>
<keyword evidence="1" id="KW-1133">Transmembrane helix</keyword>
<protein>
    <submittedName>
        <fullName evidence="4">7TM_GPCR_Srx domain-containing protein</fullName>
    </submittedName>
</protein>
<feature type="transmembrane region" description="Helical" evidence="1">
    <location>
        <begin position="21"/>
        <end position="41"/>
    </location>
</feature>
<keyword evidence="1" id="KW-0472">Membrane</keyword>
<keyword evidence="3" id="KW-1185">Reference proteome</keyword>